<dbReference type="SUPFAM" id="SSF50494">
    <property type="entry name" value="Trypsin-like serine proteases"/>
    <property type="match status" value="1"/>
</dbReference>
<comment type="caution">
    <text evidence="1">The sequence shown here is derived from an EMBL/GenBank/DDBJ whole genome shotgun (WGS) entry which is preliminary data.</text>
</comment>
<proteinExistence type="predicted"/>
<dbReference type="RefSeq" id="WP_045317497.1">
    <property type="nucleotide sequence ID" value="NZ_JYJG01000436.1"/>
</dbReference>
<evidence type="ECO:0000313" key="2">
    <source>
        <dbReference type="Proteomes" id="UP000033393"/>
    </source>
</evidence>
<dbReference type="Proteomes" id="UP000033393">
    <property type="component" value="Unassembled WGS sequence"/>
</dbReference>
<organism evidence="1 2">
    <name type="scientific">Lentzea aerocolonigenes</name>
    <name type="common">Lechevalieria aerocolonigenes</name>
    <name type="synonym">Saccharothrix aerocolonigenes</name>
    <dbReference type="NCBI Taxonomy" id="68170"/>
    <lineage>
        <taxon>Bacteria</taxon>
        <taxon>Bacillati</taxon>
        <taxon>Actinomycetota</taxon>
        <taxon>Actinomycetes</taxon>
        <taxon>Pseudonocardiales</taxon>
        <taxon>Pseudonocardiaceae</taxon>
        <taxon>Lentzea</taxon>
    </lineage>
</organism>
<evidence type="ECO:0008006" key="3">
    <source>
        <dbReference type="Google" id="ProtNLM"/>
    </source>
</evidence>
<evidence type="ECO:0000313" key="1">
    <source>
        <dbReference type="EMBL" id="KJK35943.1"/>
    </source>
</evidence>
<accession>A0A0F0GCY8</accession>
<dbReference type="AlphaFoldDB" id="A0A0F0GCY8"/>
<protein>
    <recommendedName>
        <fullName evidence="3">Peptidase S1 domain-containing protein</fullName>
    </recommendedName>
</protein>
<reference evidence="1 2" key="1">
    <citation type="submission" date="2015-02" db="EMBL/GenBank/DDBJ databases">
        <authorList>
            <person name="Ju K.-S."/>
            <person name="Doroghazi J.R."/>
            <person name="Metcalf W."/>
        </authorList>
    </citation>
    <scope>NUCLEOTIDE SEQUENCE [LARGE SCALE GENOMIC DNA]</scope>
    <source>
        <strain evidence="1 2">NRRL B-16140</strain>
    </source>
</reference>
<dbReference type="InterPro" id="IPR009003">
    <property type="entry name" value="Peptidase_S1_PA"/>
</dbReference>
<sequence>MGSPANDQSSLELPERRIALIHGLRFGSGYAVTPSLLLTAKHVVGGLESTCTVWPELGGEYTGLVVWCGKGIYDDTALVDVEDSPWSALDDDVVWAELRGVGKARCMTLGYAWADRNNGERSLAHETWLVSSITFRKLGSYRLDLPTMPPKARPDKDGKKVSAWGGLSGGPLLSGDGAKLLGVVRGERDTYPGSALGAVRVSGLLTDFMFSALVRAAEKNLAIEYTAPVAPDTAEPDIDLSGPHGLLLHRVPAEWRPDGRPLPVDSLDMADLGAWVCLQRGPSTNVVAAAPGIDFSSALNRLEDDVISLNSSDVAPRRWHRADARITLPDREHHLLRLRGHGSAESGIGFGLVLDWPADGSAALSARECRNRVRLLAPQAALVFVVTAALPVDAVATACGLARELGSGQGAELVDVFTRLWFDGADAATGTDAPPLANGDQVAHRLMTGAWQAMWRRGLPALPKQSTVEPLPTTADPVEVADAVVAELNAAQVWGGPLQESASLLLVRDYQPQFFPALVRRHAAARVAPANAASLHAAMTLDQTVDMWLSVAPAPEAPARIPAVLRETKLVDSVLLGMIRAGIDARTRKPWTEHAANRRTPAGRLATWLDESEEGDLAAFLSAQNASAGISAQRAGLVIPQSLSAGSAAWWAFLGRTPLSSSTVTWLAGLGVDARRIAGFTDDPDLPDFELAEVLLQLRTSMRPPVPPWEATT</sequence>
<gene>
    <name evidence="1" type="ORF">UK23_42500</name>
</gene>
<keyword evidence="2" id="KW-1185">Reference proteome</keyword>
<dbReference type="PATRIC" id="fig|68170.10.peg.1605"/>
<dbReference type="EMBL" id="JYJG01000436">
    <property type="protein sequence ID" value="KJK35943.1"/>
    <property type="molecule type" value="Genomic_DNA"/>
</dbReference>
<dbReference type="OrthoDB" id="3261206at2"/>
<name>A0A0F0GCY8_LENAE</name>